<accession>A0A518HUN3</accession>
<reference evidence="1 2" key="1">
    <citation type="submission" date="2019-03" db="EMBL/GenBank/DDBJ databases">
        <title>Deep-cultivation of Planctomycetes and their phenomic and genomic characterization uncovers novel biology.</title>
        <authorList>
            <person name="Wiegand S."/>
            <person name="Jogler M."/>
            <person name="Boedeker C."/>
            <person name="Pinto D."/>
            <person name="Vollmers J."/>
            <person name="Rivas-Marin E."/>
            <person name="Kohn T."/>
            <person name="Peeters S.H."/>
            <person name="Heuer A."/>
            <person name="Rast P."/>
            <person name="Oberbeckmann S."/>
            <person name="Bunk B."/>
            <person name="Jeske O."/>
            <person name="Meyerdierks A."/>
            <person name="Storesund J.E."/>
            <person name="Kallscheuer N."/>
            <person name="Luecker S."/>
            <person name="Lage O.M."/>
            <person name="Pohl T."/>
            <person name="Merkel B.J."/>
            <person name="Hornburger P."/>
            <person name="Mueller R.-W."/>
            <person name="Bruemmer F."/>
            <person name="Labrenz M."/>
            <person name="Spormann A.M."/>
            <person name="Op den Camp H."/>
            <person name="Overmann J."/>
            <person name="Amann R."/>
            <person name="Jetten M.S.M."/>
            <person name="Mascher T."/>
            <person name="Medema M.H."/>
            <person name="Devos D.P."/>
            <person name="Kaster A.-K."/>
            <person name="Ovreas L."/>
            <person name="Rohde M."/>
            <person name="Galperin M.Y."/>
            <person name="Jogler C."/>
        </authorList>
    </citation>
    <scope>NUCLEOTIDE SEQUENCE [LARGE SCALE GENOMIC DNA]</scope>
    <source>
        <strain evidence="1 2">Enr13</strain>
    </source>
</reference>
<dbReference type="Proteomes" id="UP000319004">
    <property type="component" value="Chromosome"/>
</dbReference>
<keyword evidence="2" id="KW-1185">Reference proteome</keyword>
<organism evidence="1 2">
    <name type="scientific">Stieleria neptunia</name>
    <dbReference type="NCBI Taxonomy" id="2527979"/>
    <lineage>
        <taxon>Bacteria</taxon>
        <taxon>Pseudomonadati</taxon>
        <taxon>Planctomycetota</taxon>
        <taxon>Planctomycetia</taxon>
        <taxon>Pirellulales</taxon>
        <taxon>Pirellulaceae</taxon>
        <taxon>Stieleria</taxon>
    </lineage>
</organism>
<dbReference type="OrthoDB" id="286745at2"/>
<dbReference type="EMBL" id="CP037423">
    <property type="protein sequence ID" value="QDV44565.1"/>
    <property type="molecule type" value="Genomic_DNA"/>
</dbReference>
<dbReference type="KEGG" id="snep:Enr13x_44310"/>
<name>A0A518HUN3_9BACT</name>
<dbReference type="AlphaFoldDB" id="A0A518HUN3"/>
<sequence>MMTHQYVHCPSGHKLKASPRLFGQTHPCPKCGEKVLIPAEIPPPHPLLQVAAPKKSVSDSSLMRVLGSVDAFPPPPQIEEPTLRPCPRCECSISIRTTVCQHCQCYVGKMPNFLRRMTQFRKE</sequence>
<protein>
    <submittedName>
        <fullName evidence="1">Uncharacterized protein</fullName>
    </submittedName>
</protein>
<gene>
    <name evidence="1" type="ORF">Enr13x_44310</name>
</gene>
<evidence type="ECO:0000313" key="1">
    <source>
        <dbReference type="EMBL" id="QDV44565.1"/>
    </source>
</evidence>
<evidence type="ECO:0000313" key="2">
    <source>
        <dbReference type="Proteomes" id="UP000319004"/>
    </source>
</evidence>
<dbReference type="RefSeq" id="WP_145388882.1">
    <property type="nucleotide sequence ID" value="NZ_CP037423.1"/>
</dbReference>
<proteinExistence type="predicted"/>